<gene>
    <name evidence="2" type="ORF">PFICI_02525</name>
</gene>
<dbReference type="GeneID" id="19267538"/>
<dbReference type="EMBL" id="KI912110">
    <property type="protein sequence ID" value="ETS84500.1"/>
    <property type="molecule type" value="Genomic_DNA"/>
</dbReference>
<protein>
    <submittedName>
        <fullName evidence="2">Uncharacterized protein</fullName>
    </submittedName>
</protein>
<name>W3XEM3_PESFW</name>
<accession>W3XEM3</accession>
<proteinExistence type="predicted"/>
<dbReference type="Proteomes" id="UP000030651">
    <property type="component" value="Unassembled WGS sequence"/>
</dbReference>
<dbReference type="HOGENOM" id="CLU_1065994_0_0_1"/>
<evidence type="ECO:0000313" key="3">
    <source>
        <dbReference type="Proteomes" id="UP000030651"/>
    </source>
</evidence>
<keyword evidence="3" id="KW-1185">Reference proteome</keyword>
<reference evidence="3" key="1">
    <citation type="journal article" date="2015" name="BMC Genomics">
        <title>Genomic and transcriptomic analysis of the endophytic fungus Pestalotiopsis fici reveals its lifestyle and high potential for synthesis of natural products.</title>
        <authorList>
            <person name="Wang X."/>
            <person name="Zhang X."/>
            <person name="Liu L."/>
            <person name="Xiang M."/>
            <person name="Wang W."/>
            <person name="Sun X."/>
            <person name="Che Y."/>
            <person name="Guo L."/>
            <person name="Liu G."/>
            <person name="Guo L."/>
            <person name="Wang C."/>
            <person name="Yin W.B."/>
            <person name="Stadler M."/>
            <person name="Zhang X."/>
            <person name="Liu X."/>
        </authorList>
    </citation>
    <scope>NUCLEOTIDE SEQUENCE [LARGE SCALE GENOMIC DNA]</scope>
    <source>
        <strain evidence="3">W106-1 / CGMCC3.15140</strain>
    </source>
</reference>
<dbReference type="OrthoDB" id="4773363at2759"/>
<evidence type="ECO:0000256" key="1">
    <source>
        <dbReference type="SAM" id="MobiDB-lite"/>
    </source>
</evidence>
<dbReference type="AlphaFoldDB" id="W3XEM3"/>
<feature type="region of interest" description="Disordered" evidence="1">
    <location>
        <begin position="14"/>
        <end position="37"/>
    </location>
</feature>
<dbReference type="InParanoid" id="W3XEM3"/>
<dbReference type="RefSeq" id="XP_007829297.1">
    <property type="nucleotide sequence ID" value="XM_007831106.1"/>
</dbReference>
<organism evidence="2 3">
    <name type="scientific">Pestalotiopsis fici (strain W106-1 / CGMCC3.15140)</name>
    <dbReference type="NCBI Taxonomy" id="1229662"/>
    <lineage>
        <taxon>Eukaryota</taxon>
        <taxon>Fungi</taxon>
        <taxon>Dikarya</taxon>
        <taxon>Ascomycota</taxon>
        <taxon>Pezizomycotina</taxon>
        <taxon>Sordariomycetes</taxon>
        <taxon>Xylariomycetidae</taxon>
        <taxon>Amphisphaeriales</taxon>
        <taxon>Sporocadaceae</taxon>
        <taxon>Pestalotiopsis</taxon>
    </lineage>
</organism>
<evidence type="ECO:0000313" key="2">
    <source>
        <dbReference type="EMBL" id="ETS84500.1"/>
    </source>
</evidence>
<sequence>MYSCGTIIAKRRRDEDCDGGRGYSHESSTNGSACYSPKSLHKRHRASIIDIQDYNGHMETADEMMMDIYEPLSPPLSEPETLSIPTTKQSKPFDAILATTPLSQHLLPEGLYNEIGFPSSIPNLISHIIEPRDQTSITPGTTYRNVKLAIEAIAHHVGPQSSSEIKTDALIVLRDVAAIILDARPTHQSLEVKAAFERDDCIPQLMLQILQTMSTEDIARLSQETTHGSNFASLLRAAHEKAVENYVAGFYDFSLVLEAIR</sequence>
<dbReference type="KEGG" id="pfy:PFICI_02525"/>